<dbReference type="InterPro" id="IPR050202">
    <property type="entry name" value="Cyt/Deoxycyt_deaminase"/>
</dbReference>
<dbReference type="GO" id="GO:0004126">
    <property type="term" value="F:cytidine deaminase activity"/>
    <property type="evidence" value="ECO:0007669"/>
    <property type="project" value="UniProtKB-EC"/>
</dbReference>
<feature type="domain" description="CMP/dCMP-type deaminase" evidence="6">
    <location>
        <begin position="195"/>
        <end position="304"/>
    </location>
</feature>
<feature type="domain" description="CMP/dCMP-type deaminase" evidence="6">
    <location>
        <begin position="46"/>
        <end position="175"/>
    </location>
</feature>
<evidence type="ECO:0000313" key="7">
    <source>
        <dbReference type="EMBL" id="PJE78075.1"/>
    </source>
</evidence>
<dbReference type="GO" id="GO:0008270">
    <property type="term" value="F:zinc ion binding"/>
    <property type="evidence" value="ECO:0007669"/>
    <property type="project" value="InterPro"/>
</dbReference>
<dbReference type="PIRSF" id="PIRSF006334">
    <property type="entry name" value="Cdd_plus_pseudo"/>
    <property type="match status" value="1"/>
</dbReference>
<dbReference type="Pfam" id="PF08211">
    <property type="entry name" value="dCMP_cyt_deam_2"/>
    <property type="match status" value="1"/>
</dbReference>
<dbReference type="GO" id="GO:0005829">
    <property type="term" value="C:cytosol"/>
    <property type="evidence" value="ECO:0007669"/>
    <property type="project" value="TreeGrafter"/>
</dbReference>
<keyword evidence="5" id="KW-0862">Zinc</keyword>
<evidence type="ECO:0000256" key="3">
    <source>
        <dbReference type="ARBA" id="ARBA00022723"/>
    </source>
</evidence>
<proteinExistence type="inferred from homology"/>
<evidence type="ECO:0000259" key="6">
    <source>
        <dbReference type="PROSITE" id="PS51747"/>
    </source>
</evidence>
<dbReference type="PROSITE" id="PS51747">
    <property type="entry name" value="CYT_DCMP_DEAMINASES_2"/>
    <property type="match status" value="2"/>
</dbReference>
<dbReference type="InterPro" id="IPR016193">
    <property type="entry name" value="Cytidine_deaminase-like"/>
</dbReference>
<dbReference type="EMBL" id="NSIT01000273">
    <property type="protein sequence ID" value="PJE78075.1"/>
    <property type="molecule type" value="Genomic_DNA"/>
</dbReference>
<dbReference type="InterPro" id="IPR002125">
    <property type="entry name" value="CMP_dCMP_dom"/>
</dbReference>
<dbReference type="PROSITE" id="PS00903">
    <property type="entry name" value="CYT_DCMP_DEAMINASES_1"/>
    <property type="match status" value="1"/>
</dbReference>
<evidence type="ECO:0000256" key="4">
    <source>
        <dbReference type="ARBA" id="ARBA00022801"/>
    </source>
</evidence>
<evidence type="ECO:0000256" key="1">
    <source>
        <dbReference type="ARBA" id="ARBA00006576"/>
    </source>
</evidence>
<dbReference type="GO" id="GO:0072527">
    <property type="term" value="P:pyrimidine-containing compound metabolic process"/>
    <property type="evidence" value="ECO:0007669"/>
    <property type="project" value="UniProtKB-ARBA"/>
</dbReference>
<dbReference type="PANTHER" id="PTHR11644">
    <property type="entry name" value="CYTIDINE DEAMINASE"/>
    <property type="match status" value="1"/>
</dbReference>
<sequence>MTPSQIEQQLQAFPTDAAAILLSLVQQKGRLDTEQITQLLSCLDLPFDQLLIQLLPVARALSLNPVSHFAVGALVEGYRENGIGPVYMGANMEQTKQPLKVSVHAEQSAVSNAWHQGETRLRRLVVNEAPCGHCRQFLNELNGINTLQITISKIGSHCVQHYSMQELLPASFGPADLKQNACLLSIPEKTTLQSDSKDELIQQAIKAARHAYAPYSDCCSAVAVRLSSGQIITGRYAENAAFNPSLTAAEAALNNWRLVQLAGNPKDQCIEDAVLVEEDGIISHRAISCDIFQQYGCRLRCFTL</sequence>
<organism evidence="7">
    <name type="scientific">invertebrate metagenome</name>
    <dbReference type="NCBI Taxonomy" id="1711999"/>
    <lineage>
        <taxon>unclassified sequences</taxon>
        <taxon>metagenomes</taxon>
        <taxon>organismal metagenomes</taxon>
    </lineage>
</organism>
<dbReference type="CDD" id="cd01283">
    <property type="entry name" value="cytidine_deaminase"/>
    <property type="match status" value="2"/>
</dbReference>
<dbReference type="InterPro" id="IPR013171">
    <property type="entry name" value="Cyd/dCyd_deaminase_Zn-bd"/>
</dbReference>
<evidence type="ECO:0000256" key="2">
    <source>
        <dbReference type="ARBA" id="ARBA00011738"/>
    </source>
</evidence>
<dbReference type="EC" id="3.5.4.5" evidence="7"/>
<dbReference type="GO" id="GO:0042802">
    <property type="term" value="F:identical protein binding"/>
    <property type="evidence" value="ECO:0007669"/>
    <property type="project" value="UniProtKB-ARBA"/>
</dbReference>
<accession>A0A2H9T4B7</accession>
<dbReference type="Pfam" id="PF00383">
    <property type="entry name" value="dCMP_cyt_deam_1"/>
    <property type="match status" value="1"/>
</dbReference>
<keyword evidence="3" id="KW-0479">Metal-binding</keyword>
<keyword evidence="4 7" id="KW-0378">Hydrolase</keyword>
<comment type="subunit">
    <text evidence="2">Homodimer.</text>
</comment>
<dbReference type="NCBIfam" id="NF006537">
    <property type="entry name" value="PRK09027.1"/>
    <property type="match status" value="1"/>
</dbReference>
<protein>
    <submittedName>
        <fullName evidence="7">Cytidine deaminase</fullName>
        <ecNumber evidence="7">3.5.4.5</ecNumber>
    </submittedName>
</protein>
<dbReference type="GO" id="GO:0055086">
    <property type="term" value="P:nucleobase-containing small molecule metabolic process"/>
    <property type="evidence" value="ECO:0007669"/>
    <property type="project" value="UniProtKB-ARBA"/>
</dbReference>
<evidence type="ECO:0000256" key="5">
    <source>
        <dbReference type="ARBA" id="ARBA00022833"/>
    </source>
</evidence>
<comment type="similarity">
    <text evidence="1">Belongs to the cytidine and deoxycytidylate deaminase family.</text>
</comment>
<dbReference type="AlphaFoldDB" id="A0A2H9T4B7"/>
<dbReference type="SUPFAM" id="SSF53927">
    <property type="entry name" value="Cytidine deaminase-like"/>
    <property type="match status" value="2"/>
</dbReference>
<dbReference type="PANTHER" id="PTHR11644:SF2">
    <property type="entry name" value="CYTIDINE DEAMINASE"/>
    <property type="match status" value="1"/>
</dbReference>
<dbReference type="InterPro" id="IPR016192">
    <property type="entry name" value="APOBEC/CMP_deaminase_Zn-bd"/>
</dbReference>
<dbReference type="Gene3D" id="3.40.140.10">
    <property type="entry name" value="Cytidine Deaminase, domain 2"/>
    <property type="match status" value="2"/>
</dbReference>
<name>A0A2H9T4B7_9ZZZZ</name>
<comment type="caution">
    <text evidence="7">The sequence shown here is derived from an EMBL/GenBank/DDBJ whole genome shotgun (WGS) entry which is preliminary data.</text>
</comment>
<reference evidence="7" key="1">
    <citation type="journal article" date="2017" name="Appl. Environ. Microbiol.">
        <title>Molecular characterization of an Endozoicomonas-like organism causing infection in king scallop Pecten maximus L.</title>
        <authorList>
            <person name="Cano I."/>
            <person name="van Aerle R."/>
            <person name="Ross S."/>
            <person name="Verner-Jeffreys D.W."/>
            <person name="Paley R.K."/>
            <person name="Rimmer G."/>
            <person name="Ryder D."/>
            <person name="Hooper P."/>
            <person name="Stone D."/>
            <person name="Feist S.W."/>
        </authorList>
    </citation>
    <scope>NUCLEOTIDE SEQUENCE</scope>
</reference>
<gene>
    <name evidence="7" type="primary">cdd</name>
    <name evidence="7" type="ORF">CI610_02995</name>
</gene>